<dbReference type="AlphaFoldDB" id="A0AAV6NF44"/>
<accession>A0AAV6NF44</accession>
<gene>
    <name evidence="1" type="ORF">SDJN03_12244</name>
</gene>
<name>A0AAV6NF44_9ROSI</name>
<sequence length="117" mass="13232">MSLRIRLRNFSLFFPNSNSVNPEFPFLSLIWSVNSNRRISLQNNVSSIRRKIKAKPERSAFHPGRLPGGGFLPAMVATGHNLDMALDLEGNEDLRTMEAEFEEFIQASLNEGTQELP</sequence>
<keyword evidence="2" id="KW-1185">Reference proteome</keyword>
<dbReference type="EMBL" id="JAGKQH010000007">
    <property type="protein sequence ID" value="KAG6595691.1"/>
    <property type="molecule type" value="Genomic_DNA"/>
</dbReference>
<comment type="caution">
    <text evidence="1">The sequence shown here is derived from an EMBL/GenBank/DDBJ whole genome shotgun (WGS) entry which is preliminary data.</text>
</comment>
<protein>
    <submittedName>
        <fullName evidence="1">Uncharacterized protein</fullName>
    </submittedName>
</protein>
<feature type="non-terminal residue" evidence="1">
    <location>
        <position position="1"/>
    </location>
</feature>
<proteinExistence type="predicted"/>
<evidence type="ECO:0000313" key="2">
    <source>
        <dbReference type="Proteomes" id="UP000685013"/>
    </source>
</evidence>
<dbReference type="Proteomes" id="UP000685013">
    <property type="component" value="Chromosome 7"/>
</dbReference>
<reference evidence="1 2" key="1">
    <citation type="journal article" date="2021" name="Hortic Res">
        <title>The domestication of Cucurbita argyrosperma as revealed by the genome of its wild relative.</title>
        <authorList>
            <person name="Barrera-Redondo J."/>
            <person name="Sanchez-de la Vega G."/>
            <person name="Aguirre-Liguori J.A."/>
            <person name="Castellanos-Morales G."/>
            <person name="Gutierrez-Guerrero Y.T."/>
            <person name="Aguirre-Dugua X."/>
            <person name="Aguirre-Planter E."/>
            <person name="Tenaillon M.I."/>
            <person name="Lira-Saade R."/>
            <person name="Eguiarte L.E."/>
        </authorList>
    </citation>
    <scope>NUCLEOTIDE SEQUENCE [LARGE SCALE GENOMIC DNA]</scope>
    <source>
        <strain evidence="1">JBR-2021</strain>
    </source>
</reference>
<organism evidence="1 2">
    <name type="scientific">Cucurbita argyrosperma subsp. sororia</name>
    <dbReference type="NCBI Taxonomy" id="37648"/>
    <lineage>
        <taxon>Eukaryota</taxon>
        <taxon>Viridiplantae</taxon>
        <taxon>Streptophyta</taxon>
        <taxon>Embryophyta</taxon>
        <taxon>Tracheophyta</taxon>
        <taxon>Spermatophyta</taxon>
        <taxon>Magnoliopsida</taxon>
        <taxon>eudicotyledons</taxon>
        <taxon>Gunneridae</taxon>
        <taxon>Pentapetalae</taxon>
        <taxon>rosids</taxon>
        <taxon>fabids</taxon>
        <taxon>Cucurbitales</taxon>
        <taxon>Cucurbitaceae</taxon>
        <taxon>Cucurbiteae</taxon>
        <taxon>Cucurbita</taxon>
    </lineage>
</organism>
<evidence type="ECO:0000313" key="1">
    <source>
        <dbReference type="EMBL" id="KAG6595691.1"/>
    </source>
</evidence>